<protein>
    <submittedName>
        <fullName evidence="1">Uncharacterized protein</fullName>
    </submittedName>
</protein>
<name>A0ABD1SES8_9LAMI</name>
<keyword evidence="2" id="KW-1185">Reference proteome</keyword>
<reference evidence="2" key="1">
    <citation type="submission" date="2024-07" db="EMBL/GenBank/DDBJ databases">
        <title>Two chromosome-level genome assemblies of Korean endemic species Abeliophyllum distichum and Forsythia ovata (Oleaceae).</title>
        <authorList>
            <person name="Jang H."/>
        </authorList>
    </citation>
    <scope>NUCLEOTIDE SEQUENCE [LARGE SCALE GENOMIC DNA]</scope>
</reference>
<dbReference type="Proteomes" id="UP001604336">
    <property type="component" value="Unassembled WGS sequence"/>
</dbReference>
<accession>A0ABD1SES8</accession>
<evidence type="ECO:0000313" key="2">
    <source>
        <dbReference type="Proteomes" id="UP001604336"/>
    </source>
</evidence>
<gene>
    <name evidence="1" type="ORF">Adt_23664</name>
</gene>
<proteinExistence type="predicted"/>
<sequence length="139" mass="15675">MQVEDIILGSLSPTVREIYSATVGKSTRMSLRLHSTKPQTKASLSVSVIISNNRLKNNQCLRKEQKLWLSMSGHPPPFSAKICVQKETRPRTIHLIHEHLFVELGKLLCFQTTYHLLPNYGRIPPQGSVHTPLVVIAQN</sequence>
<dbReference type="EMBL" id="JBFOLK010000007">
    <property type="protein sequence ID" value="KAL2498114.1"/>
    <property type="molecule type" value="Genomic_DNA"/>
</dbReference>
<comment type="caution">
    <text evidence="1">The sequence shown here is derived from an EMBL/GenBank/DDBJ whole genome shotgun (WGS) entry which is preliminary data.</text>
</comment>
<evidence type="ECO:0000313" key="1">
    <source>
        <dbReference type="EMBL" id="KAL2498114.1"/>
    </source>
</evidence>
<organism evidence="1 2">
    <name type="scientific">Abeliophyllum distichum</name>
    <dbReference type="NCBI Taxonomy" id="126358"/>
    <lineage>
        <taxon>Eukaryota</taxon>
        <taxon>Viridiplantae</taxon>
        <taxon>Streptophyta</taxon>
        <taxon>Embryophyta</taxon>
        <taxon>Tracheophyta</taxon>
        <taxon>Spermatophyta</taxon>
        <taxon>Magnoliopsida</taxon>
        <taxon>eudicotyledons</taxon>
        <taxon>Gunneridae</taxon>
        <taxon>Pentapetalae</taxon>
        <taxon>asterids</taxon>
        <taxon>lamiids</taxon>
        <taxon>Lamiales</taxon>
        <taxon>Oleaceae</taxon>
        <taxon>Forsythieae</taxon>
        <taxon>Abeliophyllum</taxon>
    </lineage>
</organism>
<dbReference type="AlphaFoldDB" id="A0ABD1SES8"/>